<dbReference type="STRING" id="1867952.MTBPR1_100101"/>
<dbReference type="Proteomes" id="UP000231658">
    <property type="component" value="Unassembled WGS sequence"/>
</dbReference>
<evidence type="ECO:0000313" key="2">
    <source>
        <dbReference type="EMBL" id="SCA55460.1"/>
    </source>
</evidence>
<accession>A0A1C3RDU1</accession>
<dbReference type="OrthoDB" id="8481290at2"/>
<evidence type="ECO:0000313" key="3">
    <source>
        <dbReference type="Proteomes" id="UP000231658"/>
    </source>
</evidence>
<dbReference type="AlphaFoldDB" id="A0A1C3RDU1"/>
<gene>
    <name evidence="2" type="ORF">MTBPR1_100101</name>
</gene>
<keyword evidence="1" id="KW-0732">Signal</keyword>
<keyword evidence="3" id="KW-1185">Reference proteome</keyword>
<dbReference type="EMBL" id="FLYE01000002">
    <property type="protein sequence ID" value="SCA55460.1"/>
    <property type="molecule type" value="Genomic_DNA"/>
</dbReference>
<reference evidence="2 3" key="1">
    <citation type="submission" date="2016-07" db="EMBL/GenBank/DDBJ databases">
        <authorList>
            <person name="Lefevre C.T."/>
        </authorList>
    </citation>
    <scope>NUCLEOTIDE SEQUENCE [LARGE SCALE GENOMIC DNA]</scope>
    <source>
        <strain evidence="2">PR1</strain>
    </source>
</reference>
<proteinExistence type="predicted"/>
<sequence length="239" mass="27350">MLKKLFFICLIFIGSLPAQAGVFELSARQNSLIDLMGAEILKEAYGRLGHTIMVKQRPGSRAIKESNSGLNDGVVMRLEKVMIKNENLLKVDVPLWKFQVAVFSPSPVLSVKNWDDINKKRAATYLGYKYIESKLVGKKHDLVPSFEIGMRMLSKKRFDYLIYGKLDGLEAASKVKPRNIYCTSPIEEYDEFHMVHKSHAALVPKLNEVLRKMEKSKEIEKIQMRVLEEHIGEYSKLCD</sequence>
<dbReference type="SUPFAM" id="SSF53850">
    <property type="entry name" value="Periplasmic binding protein-like II"/>
    <property type="match status" value="1"/>
</dbReference>
<name>A0A1C3RDU1_9PROT</name>
<evidence type="ECO:0000256" key="1">
    <source>
        <dbReference type="SAM" id="SignalP"/>
    </source>
</evidence>
<feature type="signal peptide" evidence="1">
    <location>
        <begin position="1"/>
        <end position="20"/>
    </location>
</feature>
<feature type="chain" id="PRO_5008680650" evidence="1">
    <location>
        <begin position="21"/>
        <end position="239"/>
    </location>
</feature>
<organism evidence="2 3">
    <name type="scientific">Candidatus Terasakiella magnetica</name>
    <dbReference type="NCBI Taxonomy" id="1867952"/>
    <lineage>
        <taxon>Bacteria</taxon>
        <taxon>Pseudomonadati</taxon>
        <taxon>Pseudomonadota</taxon>
        <taxon>Alphaproteobacteria</taxon>
        <taxon>Rhodospirillales</taxon>
        <taxon>Terasakiellaceae</taxon>
        <taxon>Terasakiella</taxon>
    </lineage>
</organism>
<protein>
    <submittedName>
        <fullName evidence="2">Uncharacterized protein</fullName>
    </submittedName>
</protein>
<dbReference type="Gene3D" id="3.40.190.10">
    <property type="entry name" value="Periplasmic binding protein-like II"/>
    <property type="match status" value="2"/>
</dbReference>